<evidence type="ECO:0000256" key="1">
    <source>
        <dbReference type="SAM" id="MobiDB-lite"/>
    </source>
</evidence>
<feature type="compositionally biased region" description="Basic and acidic residues" evidence="1">
    <location>
        <begin position="18"/>
        <end position="30"/>
    </location>
</feature>
<dbReference type="EMBL" id="BK015689">
    <property type="protein sequence ID" value="DAE20074.1"/>
    <property type="molecule type" value="Genomic_DNA"/>
</dbReference>
<feature type="region of interest" description="Disordered" evidence="1">
    <location>
        <begin position="1"/>
        <end position="30"/>
    </location>
</feature>
<name>A0A8S5QM57_9CAUD</name>
<organism evidence="2">
    <name type="scientific">CrAss-like virus sp. ctYsL76</name>
    <dbReference type="NCBI Taxonomy" id="2826826"/>
    <lineage>
        <taxon>Viruses</taxon>
        <taxon>Duplodnaviria</taxon>
        <taxon>Heunggongvirae</taxon>
        <taxon>Uroviricota</taxon>
        <taxon>Caudoviricetes</taxon>
        <taxon>Crassvirales</taxon>
    </lineage>
</organism>
<proteinExistence type="predicted"/>
<protein>
    <submittedName>
        <fullName evidence="2">Uncharacterized protein</fullName>
    </submittedName>
</protein>
<feature type="compositionally biased region" description="Acidic residues" evidence="1">
    <location>
        <begin position="1"/>
        <end position="11"/>
    </location>
</feature>
<accession>A0A8S5QM57</accession>
<sequence>MIAAELGDEDLLGFTPKSQDKTKNTWKDFG</sequence>
<reference evidence="2" key="1">
    <citation type="journal article" date="2021" name="Proc. Natl. Acad. Sci. U.S.A.">
        <title>A Catalog of Tens of Thousands of Viruses from Human Metagenomes Reveals Hidden Associations with Chronic Diseases.</title>
        <authorList>
            <person name="Tisza M.J."/>
            <person name="Buck C.B."/>
        </authorList>
    </citation>
    <scope>NUCLEOTIDE SEQUENCE</scope>
    <source>
        <strain evidence="2">CtYsL76</strain>
    </source>
</reference>
<evidence type="ECO:0000313" key="2">
    <source>
        <dbReference type="EMBL" id="DAE20074.1"/>
    </source>
</evidence>